<feature type="transmembrane region" description="Helical" evidence="7">
    <location>
        <begin position="157"/>
        <end position="178"/>
    </location>
</feature>
<dbReference type="InterPro" id="IPR050401">
    <property type="entry name" value="Cyclic_nucleotide_synthase"/>
</dbReference>
<organism evidence="9 10">
    <name type="scientific">Trichomonas vaginalis (strain ATCC PRA-98 / G3)</name>
    <dbReference type="NCBI Taxonomy" id="412133"/>
    <lineage>
        <taxon>Eukaryota</taxon>
        <taxon>Metamonada</taxon>
        <taxon>Parabasalia</taxon>
        <taxon>Trichomonadida</taxon>
        <taxon>Trichomonadidae</taxon>
        <taxon>Trichomonas</taxon>
    </lineage>
</organism>
<dbReference type="SUPFAM" id="SSF55073">
    <property type="entry name" value="Nucleotide cyclase"/>
    <property type="match status" value="1"/>
</dbReference>
<dbReference type="InParanoid" id="A2FHK9"/>
<evidence type="ECO:0000256" key="5">
    <source>
        <dbReference type="ARBA" id="ARBA00023136"/>
    </source>
</evidence>
<feature type="transmembrane region" description="Helical" evidence="7">
    <location>
        <begin position="256"/>
        <end position="278"/>
    </location>
</feature>
<dbReference type="Gene3D" id="3.30.450.20">
    <property type="entry name" value="PAS domain"/>
    <property type="match status" value="1"/>
</dbReference>
<evidence type="ECO:0000313" key="9">
    <source>
        <dbReference type="EMBL" id="EAX95600.1"/>
    </source>
</evidence>
<dbReference type="EMBL" id="DS113797">
    <property type="protein sequence ID" value="EAX95600.1"/>
    <property type="molecule type" value="Genomic_DNA"/>
</dbReference>
<dbReference type="SUPFAM" id="SSF55785">
    <property type="entry name" value="PYP-like sensor domain (PAS domain)"/>
    <property type="match status" value="1"/>
</dbReference>
<dbReference type="AlphaFoldDB" id="A2FHK9"/>
<feature type="domain" description="Guanylate cyclase" evidence="8">
    <location>
        <begin position="683"/>
        <end position="815"/>
    </location>
</feature>
<dbReference type="GO" id="GO:0035556">
    <property type="term" value="P:intracellular signal transduction"/>
    <property type="evidence" value="ECO:0007669"/>
    <property type="project" value="InterPro"/>
</dbReference>
<reference evidence="9" key="2">
    <citation type="journal article" date="2007" name="Science">
        <title>Draft genome sequence of the sexually transmitted pathogen Trichomonas vaginalis.</title>
        <authorList>
            <person name="Carlton J.M."/>
            <person name="Hirt R.P."/>
            <person name="Silva J.C."/>
            <person name="Delcher A.L."/>
            <person name="Schatz M."/>
            <person name="Zhao Q."/>
            <person name="Wortman J.R."/>
            <person name="Bidwell S.L."/>
            <person name="Alsmark U.C.M."/>
            <person name="Besteiro S."/>
            <person name="Sicheritz-Ponten T."/>
            <person name="Noel C.J."/>
            <person name="Dacks J.B."/>
            <person name="Foster P.G."/>
            <person name="Simillion C."/>
            <person name="Van de Peer Y."/>
            <person name="Miranda-Saavedra D."/>
            <person name="Barton G.J."/>
            <person name="Westrop G.D."/>
            <person name="Mueller S."/>
            <person name="Dessi D."/>
            <person name="Fiori P.L."/>
            <person name="Ren Q."/>
            <person name="Paulsen I."/>
            <person name="Zhang H."/>
            <person name="Bastida-Corcuera F.D."/>
            <person name="Simoes-Barbosa A."/>
            <person name="Brown M.T."/>
            <person name="Hayes R.D."/>
            <person name="Mukherjee M."/>
            <person name="Okumura C.Y."/>
            <person name="Schneider R."/>
            <person name="Smith A.J."/>
            <person name="Vanacova S."/>
            <person name="Villalvazo M."/>
            <person name="Haas B.J."/>
            <person name="Pertea M."/>
            <person name="Feldblyum T.V."/>
            <person name="Utterback T.R."/>
            <person name="Shu C.L."/>
            <person name="Osoegawa K."/>
            <person name="de Jong P.J."/>
            <person name="Hrdy I."/>
            <person name="Horvathova L."/>
            <person name="Zubacova Z."/>
            <person name="Dolezal P."/>
            <person name="Malik S.B."/>
            <person name="Logsdon J.M. Jr."/>
            <person name="Henze K."/>
            <person name="Gupta A."/>
            <person name="Wang C.C."/>
            <person name="Dunne R.L."/>
            <person name="Upcroft J.A."/>
            <person name="Upcroft P."/>
            <person name="White O."/>
            <person name="Salzberg S.L."/>
            <person name="Tang P."/>
            <person name="Chiu C.-H."/>
            <person name="Lee Y.-S."/>
            <person name="Embley T.M."/>
            <person name="Coombs G.H."/>
            <person name="Mottram J.C."/>
            <person name="Tachezy J."/>
            <person name="Fraser-Liggett C.M."/>
            <person name="Johnson P.J."/>
        </authorList>
    </citation>
    <scope>NUCLEOTIDE SEQUENCE [LARGE SCALE GENOMIC DNA]</scope>
    <source>
        <strain evidence="9">G3</strain>
    </source>
</reference>
<evidence type="ECO:0000256" key="3">
    <source>
        <dbReference type="ARBA" id="ARBA00022741"/>
    </source>
</evidence>
<dbReference type="GO" id="GO:0004383">
    <property type="term" value="F:guanylate cyclase activity"/>
    <property type="evidence" value="ECO:0000318"/>
    <property type="project" value="GO_Central"/>
</dbReference>
<dbReference type="PANTHER" id="PTHR11920">
    <property type="entry name" value="GUANYLYL CYCLASE"/>
    <property type="match status" value="1"/>
</dbReference>
<evidence type="ECO:0000256" key="6">
    <source>
        <dbReference type="ARBA" id="ARBA00023239"/>
    </source>
</evidence>
<evidence type="ECO:0000256" key="7">
    <source>
        <dbReference type="SAM" id="Phobius"/>
    </source>
</evidence>
<dbReference type="CDD" id="cd07302">
    <property type="entry name" value="CHD"/>
    <property type="match status" value="1"/>
</dbReference>
<keyword evidence="5 7" id="KW-0472">Membrane</keyword>
<dbReference type="InterPro" id="IPR035965">
    <property type="entry name" value="PAS-like_dom_sf"/>
</dbReference>
<evidence type="ECO:0000259" key="8">
    <source>
        <dbReference type="PROSITE" id="PS50125"/>
    </source>
</evidence>
<dbReference type="VEuPathDB" id="TrichDB:TVAGG3_0741650"/>
<dbReference type="GO" id="GO:0006182">
    <property type="term" value="P:cGMP biosynthetic process"/>
    <property type="evidence" value="ECO:0000318"/>
    <property type="project" value="GO_Central"/>
</dbReference>
<evidence type="ECO:0000256" key="1">
    <source>
        <dbReference type="ARBA" id="ARBA00004370"/>
    </source>
</evidence>
<gene>
    <name evidence="9" type="ORF">TVAG_459490</name>
</gene>
<feature type="transmembrane region" description="Helical" evidence="7">
    <location>
        <begin position="461"/>
        <end position="482"/>
    </location>
</feature>
<keyword evidence="4 7" id="KW-1133">Transmembrane helix</keyword>
<dbReference type="GO" id="GO:0000166">
    <property type="term" value="F:nucleotide binding"/>
    <property type="evidence" value="ECO:0007669"/>
    <property type="project" value="UniProtKB-KW"/>
</dbReference>
<dbReference type="InterPro" id="IPR000014">
    <property type="entry name" value="PAS"/>
</dbReference>
<dbReference type="eggNOG" id="KOG4171">
    <property type="taxonomic scope" value="Eukaryota"/>
</dbReference>
<dbReference type="GO" id="GO:0005886">
    <property type="term" value="C:plasma membrane"/>
    <property type="evidence" value="ECO:0000318"/>
    <property type="project" value="GO_Central"/>
</dbReference>
<comment type="subcellular location">
    <subcellularLocation>
        <location evidence="1">Membrane</location>
    </subcellularLocation>
</comment>
<dbReference type="Proteomes" id="UP000001542">
    <property type="component" value="Unassembled WGS sequence"/>
</dbReference>
<dbReference type="PANTHER" id="PTHR11920:SF335">
    <property type="entry name" value="GUANYLATE CYCLASE"/>
    <property type="match status" value="1"/>
</dbReference>
<dbReference type="RefSeq" id="XP_001308530.1">
    <property type="nucleotide sequence ID" value="XM_001308529.1"/>
</dbReference>
<evidence type="ECO:0000313" key="10">
    <source>
        <dbReference type="Proteomes" id="UP000001542"/>
    </source>
</evidence>
<dbReference type="SMART" id="SM00044">
    <property type="entry name" value="CYCc"/>
    <property type="match status" value="1"/>
</dbReference>
<keyword evidence="3" id="KW-0547">Nucleotide-binding</keyword>
<dbReference type="VEuPathDB" id="TrichDB:TVAG_459490"/>
<evidence type="ECO:0000256" key="2">
    <source>
        <dbReference type="ARBA" id="ARBA00022692"/>
    </source>
</evidence>
<accession>A2FHK9</accession>
<dbReference type="Gene3D" id="3.30.70.1230">
    <property type="entry name" value="Nucleotide cyclase"/>
    <property type="match status" value="1"/>
</dbReference>
<dbReference type="InterPro" id="IPR029787">
    <property type="entry name" value="Nucleotide_cyclase"/>
</dbReference>
<dbReference type="KEGG" id="tva:4753350"/>
<dbReference type="OrthoDB" id="537944at2759"/>
<keyword evidence="10" id="KW-1185">Reference proteome</keyword>
<name>A2FHK9_TRIV3</name>
<dbReference type="Pfam" id="PF00211">
    <property type="entry name" value="Guanylate_cyc"/>
    <property type="match status" value="1"/>
</dbReference>
<keyword evidence="2 7" id="KW-0812">Transmembrane</keyword>
<evidence type="ECO:0000256" key="4">
    <source>
        <dbReference type="ARBA" id="ARBA00022989"/>
    </source>
</evidence>
<dbReference type="GO" id="GO:0001653">
    <property type="term" value="F:peptide receptor activity"/>
    <property type="evidence" value="ECO:0000318"/>
    <property type="project" value="GO_Central"/>
</dbReference>
<feature type="transmembrane region" description="Helical" evidence="7">
    <location>
        <begin position="293"/>
        <end position="316"/>
    </location>
</feature>
<keyword evidence="6" id="KW-0456">Lyase</keyword>
<protein>
    <submittedName>
        <fullName evidence="9">Adenylate and Guanylate cyclase catalytic domain containing protein</fullName>
    </submittedName>
</protein>
<dbReference type="SMR" id="A2FHK9"/>
<dbReference type="PROSITE" id="PS50125">
    <property type="entry name" value="GUANYLATE_CYCLASE_2"/>
    <property type="match status" value="1"/>
</dbReference>
<reference evidence="9" key="1">
    <citation type="submission" date="2006-10" db="EMBL/GenBank/DDBJ databases">
        <authorList>
            <person name="Amadeo P."/>
            <person name="Zhao Q."/>
            <person name="Wortman J."/>
            <person name="Fraser-Liggett C."/>
            <person name="Carlton J."/>
        </authorList>
    </citation>
    <scope>NUCLEOTIDE SEQUENCE</scope>
    <source>
        <strain evidence="9">G3</strain>
    </source>
</reference>
<dbReference type="Pfam" id="PF13426">
    <property type="entry name" value="PAS_9"/>
    <property type="match status" value="1"/>
</dbReference>
<dbReference type="GO" id="GO:0007168">
    <property type="term" value="P:receptor guanylyl cyclase signaling pathway"/>
    <property type="evidence" value="ECO:0000318"/>
    <property type="project" value="GO_Central"/>
</dbReference>
<proteinExistence type="predicted"/>
<dbReference type="SMART" id="SM00091">
    <property type="entry name" value="PAS"/>
    <property type="match status" value="1"/>
</dbReference>
<dbReference type="InterPro" id="IPR001054">
    <property type="entry name" value="A/G_cyclase"/>
</dbReference>
<sequence>MDDPKNPSQKLMEKIKLLDNFPLSAYGETSDTKEILRYLISRVLDYTELLLEFHYYQLGNKYLSPARDMIISNTLPFSLYTGANSVNTSNTNLNNLVFMIATHCAKVLEEPIIDINVASGMDAVTSRSNDVITTQVAGEALELIVEYIRDRVSHFKLIFKILMVVLITLVLVIFIIIYRVQIIKLKNNKEELYGIFLQLPKTVISNISSSFNKTNDGSTKTNKSNIELNRQEDGIIKLFSSISDGTTSGNIEIYNVFNLLVVLACEIIGNALIFSHYIKGAESLVKNCHHIDYLYGSICIMFSVFSSLLTVVPAEYDPSLSPMSPRPDVEMGVIKDFIPKIIQYVHLLRFGGSDKDDVPYIGMEEAIDVGTTLLLPTTKIIAPTNIQDSVHEFSSEQQIYLTIAYLKRILNNFYQQIYPKLNGEVDVLWQIGPFELYQALYYNEGEKIVPKIRKEIDIQHFKIIAITILTSVIGLIFTLISLKMISKEEDTLKFALNNLMRCDSSIIFQNHKIVELLSGNYNTSKHEDTSKSIRFHSDVVNKLIDIIIVAQEMNNEIIGVNKSFEEMFNLAEDEIVGTKIEEFFLNGRFKSDDKIEKVLNNKTELVYTDKNDNKHIIEFSIQCVAGKKIFSGTDITQTILHEKMIADEKKRSDAMLASILPPSLVPRVQAEEKNISFSIKSVTVLFLDVVEFTPWCGSQDAQYVMRMLNIMFKEYDMLTNAHKTMTKIKCIGDCYMAAGGIFDEVNQPAVHAKEVVDFGCCLIKKLIEIDERENEKLRIRVGINTGGPIIAGVIGTEKPTFEILGPAINIAHEMESKGVPMKVHISRPVYELIYGQHFSIKERGEIDIKGGKMFTYLVDP</sequence>
<dbReference type="STRING" id="5722.A2FHK9"/>